<sequence>MANGLDRLEKLFSKRKHASSRNTTASNIHGGVPSATAQPDPPSPEFLFPEASFIRPKAQTAGRMHARDERENSHIKPFAPRNSSSSRGGSWRLSGSDTQAMSDKKRQSSFSSTASFHPPSRSSSFISRRNERKPDGLTPSPLHFSGETTNISEPPPSLPDSTPSGTSPASGDTKGAQKRLLEALPIYPAQRFETPPPSDQDEFKFPTPPRARGRLHSVGLGHLTPESSPDMVSKRGSMLSEPKESIDIKRKSYLSAFSSGRVTSTISAAPLLNDNWRDSYVPPTDVSNSPEAKSTVQELPVKEFMTLTDEDIAEDKDKAPSKPPSRLPPPPPVLPPTARSPPFVPNVRASMRISSPLAPDEVAAFQAARIAKKYDFDFLYIVNFWPTQMSHLHRPTDASNKRFSRSTMSSTTSSFLRPSSILYSPTSDCATTKNSTPRNSLQVPTEGGNYHITDCCPESSSISRRTGISGRLIAGYGLNTLDGPFRLSAKAHKKILREGADGWVEYRKSDAKNNEFARGYARSFYTGCSQVAAPSPLGSPPREANSNIKRNSSILADGGSASPLPQYLTAAAADKSRSAEPAVNRGIVFAAYRRPREHGGTVHSSKAELDAMEKDAETLVELILDFHQGRRRREMFQDAIGPSD</sequence>
<feature type="compositionally biased region" description="Polar residues" evidence="1">
    <location>
        <begin position="159"/>
        <end position="170"/>
    </location>
</feature>
<dbReference type="AlphaFoldDB" id="A0A423WF07"/>
<dbReference type="OrthoDB" id="5244801at2759"/>
<name>A0A423WF07_9PEZI</name>
<evidence type="ECO:0000313" key="3">
    <source>
        <dbReference type="Proteomes" id="UP000285146"/>
    </source>
</evidence>
<feature type="compositionally biased region" description="Basic and acidic residues" evidence="1">
    <location>
        <begin position="1"/>
        <end position="12"/>
    </location>
</feature>
<comment type="caution">
    <text evidence="2">The sequence shown here is derived from an EMBL/GenBank/DDBJ whole genome shotgun (WGS) entry which is preliminary data.</text>
</comment>
<feature type="compositionally biased region" description="Low complexity" evidence="1">
    <location>
        <begin position="111"/>
        <end position="127"/>
    </location>
</feature>
<evidence type="ECO:0000313" key="2">
    <source>
        <dbReference type="EMBL" id="ROW02022.1"/>
    </source>
</evidence>
<feature type="region of interest" description="Disordered" evidence="1">
    <location>
        <begin position="282"/>
        <end position="301"/>
    </location>
</feature>
<feature type="region of interest" description="Disordered" evidence="1">
    <location>
        <begin position="393"/>
        <end position="412"/>
    </location>
</feature>
<feature type="compositionally biased region" description="Pro residues" evidence="1">
    <location>
        <begin position="321"/>
        <end position="341"/>
    </location>
</feature>
<feature type="compositionally biased region" description="Basic and acidic residues" evidence="1">
    <location>
        <begin position="65"/>
        <end position="74"/>
    </location>
</feature>
<reference evidence="2 3" key="1">
    <citation type="submission" date="2015-09" db="EMBL/GenBank/DDBJ databases">
        <title>Host preference determinants of Valsa canker pathogens revealed by comparative genomics.</title>
        <authorList>
            <person name="Yin Z."/>
            <person name="Huang L."/>
        </authorList>
    </citation>
    <scope>NUCLEOTIDE SEQUENCE [LARGE SCALE GENOMIC DNA]</scope>
    <source>
        <strain evidence="2 3">SXYLt</strain>
    </source>
</reference>
<feature type="compositionally biased region" description="Low complexity" evidence="1">
    <location>
        <begin position="81"/>
        <end position="96"/>
    </location>
</feature>
<feature type="region of interest" description="Disordered" evidence="1">
    <location>
        <begin position="315"/>
        <end position="341"/>
    </location>
</feature>
<protein>
    <submittedName>
        <fullName evidence="2">Uncharacterized protein</fullName>
    </submittedName>
</protein>
<dbReference type="Proteomes" id="UP000285146">
    <property type="component" value="Unassembled WGS sequence"/>
</dbReference>
<feature type="compositionally biased region" description="Polar residues" evidence="1">
    <location>
        <begin position="285"/>
        <end position="297"/>
    </location>
</feature>
<keyword evidence="3" id="KW-1185">Reference proteome</keyword>
<accession>A0A423WF07</accession>
<gene>
    <name evidence="2" type="ORF">VPNG_07637</name>
</gene>
<proteinExistence type="predicted"/>
<dbReference type="InParanoid" id="A0A423WF07"/>
<feature type="region of interest" description="Disordered" evidence="1">
    <location>
        <begin position="1"/>
        <end position="243"/>
    </location>
</feature>
<dbReference type="STRING" id="1230097.A0A423WF07"/>
<organism evidence="2 3">
    <name type="scientific">Cytospora leucostoma</name>
    <dbReference type="NCBI Taxonomy" id="1230097"/>
    <lineage>
        <taxon>Eukaryota</taxon>
        <taxon>Fungi</taxon>
        <taxon>Dikarya</taxon>
        <taxon>Ascomycota</taxon>
        <taxon>Pezizomycotina</taxon>
        <taxon>Sordariomycetes</taxon>
        <taxon>Sordariomycetidae</taxon>
        <taxon>Diaporthales</taxon>
        <taxon>Cytosporaceae</taxon>
        <taxon>Cytospora</taxon>
    </lineage>
</organism>
<dbReference type="EMBL" id="LKEB01000052">
    <property type="protein sequence ID" value="ROW02022.1"/>
    <property type="molecule type" value="Genomic_DNA"/>
</dbReference>
<evidence type="ECO:0000256" key="1">
    <source>
        <dbReference type="SAM" id="MobiDB-lite"/>
    </source>
</evidence>